<gene>
    <name evidence="2" type="ORF">J4032_18505</name>
</gene>
<protein>
    <submittedName>
        <fullName evidence="2">Uncharacterized protein</fullName>
    </submittedName>
</protein>
<accession>A0ABY3WKS0</accession>
<evidence type="ECO:0000313" key="3">
    <source>
        <dbReference type="Proteomes" id="UP000828924"/>
    </source>
</evidence>
<name>A0ABY3WKS0_9ACTN</name>
<keyword evidence="3" id="KW-1185">Reference proteome</keyword>
<dbReference type="RefSeq" id="WP_242331931.1">
    <property type="nucleotide sequence ID" value="NZ_CP071872.1"/>
</dbReference>
<dbReference type="EMBL" id="CP071872">
    <property type="protein sequence ID" value="UNM13217.1"/>
    <property type="molecule type" value="Genomic_DNA"/>
</dbReference>
<sequence>MAAKDRELLALLDTVTPADERDRLLGAMRRMTEAPGVADQAHEVYALLDALAGEDTGTDDRAWTRPRRRSPPASPTKNTFFRVG</sequence>
<organism evidence="2 3">
    <name type="scientific">Streptomyces formicae</name>
    <dbReference type="NCBI Taxonomy" id="1616117"/>
    <lineage>
        <taxon>Bacteria</taxon>
        <taxon>Bacillati</taxon>
        <taxon>Actinomycetota</taxon>
        <taxon>Actinomycetes</taxon>
        <taxon>Kitasatosporales</taxon>
        <taxon>Streptomycetaceae</taxon>
        <taxon>Streptomyces</taxon>
    </lineage>
</organism>
<feature type="region of interest" description="Disordered" evidence="1">
    <location>
        <begin position="56"/>
        <end position="84"/>
    </location>
</feature>
<evidence type="ECO:0000256" key="1">
    <source>
        <dbReference type="SAM" id="MobiDB-lite"/>
    </source>
</evidence>
<reference evidence="2 3" key="1">
    <citation type="submission" date="2021-03" db="EMBL/GenBank/DDBJ databases">
        <title>Complete genome of Streptomyces formicae strain 1H-GS9 (DSM 100524).</title>
        <authorList>
            <person name="Atanasov K.E."/>
            <person name="Altabella T."/>
            <person name="Ferrer A."/>
        </authorList>
    </citation>
    <scope>NUCLEOTIDE SEQUENCE [LARGE SCALE GENOMIC DNA]</scope>
    <source>
        <strain evidence="2 3">1H-GS9</strain>
    </source>
</reference>
<dbReference type="Proteomes" id="UP000828924">
    <property type="component" value="Chromosome"/>
</dbReference>
<proteinExistence type="predicted"/>
<evidence type="ECO:0000313" key="2">
    <source>
        <dbReference type="EMBL" id="UNM13217.1"/>
    </source>
</evidence>